<organism evidence="12 13">
    <name type="scientific">Beta vulgaris subsp. vulgaris</name>
    <name type="common">Beet</name>
    <dbReference type="NCBI Taxonomy" id="3555"/>
    <lineage>
        <taxon>Eukaryota</taxon>
        <taxon>Viridiplantae</taxon>
        <taxon>Streptophyta</taxon>
        <taxon>Embryophyta</taxon>
        <taxon>Tracheophyta</taxon>
        <taxon>Spermatophyta</taxon>
        <taxon>Magnoliopsida</taxon>
        <taxon>eudicotyledons</taxon>
        <taxon>Gunneridae</taxon>
        <taxon>Pentapetalae</taxon>
        <taxon>Caryophyllales</taxon>
        <taxon>Chenopodiaceae</taxon>
        <taxon>Betoideae</taxon>
        <taxon>Beta</taxon>
    </lineage>
</organism>
<keyword evidence="8" id="KW-0012">Acyltransferase</keyword>
<evidence type="ECO:0000256" key="9">
    <source>
        <dbReference type="SAM" id="MobiDB-lite"/>
    </source>
</evidence>
<dbReference type="PANTHER" id="PTHR31595">
    <property type="entry name" value="LONG-CHAIN-ALCOHOL O-FATTY-ACYLTRANSFERASE 3-RELATED"/>
    <property type="match status" value="1"/>
</dbReference>
<name>A0A0J8BRT2_BETVV</name>
<evidence type="ECO:0000256" key="2">
    <source>
        <dbReference type="ARBA" id="ARBA00007282"/>
    </source>
</evidence>
<dbReference type="OrthoDB" id="1077582at2759"/>
<dbReference type="Pfam" id="PF13813">
    <property type="entry name" value="MBOAT_2"/>
    <property type="match status" value="1"/>
</dbReference>
<feature type="compositionally biased region" description="Low complexity" evidence="9">
    <location>
        <begin position="139"/>
        <end position="159"/>
    </location>
</feature>
<evidence type="ECO:0000256" key="8">
    <source>
        <dbReference type="ARBA" id="ARBA00023315"/>
    </source>
</evidence>
<evidence type="ECO:0000259" key="11">
    <source>
        <dbReference type="Pfam" id="PF13813"/>
    </source>
</evidence>
<dbReference type="eggNOG" id="ENOG502QSCR">
    <property type="taxonomic scope" value="Eukaryota"/>
</dbReference>
<feature type="domain" description="Wax synthase" evidence="11">
    <location>
        <begin position="227"/>
        <end position="313"/>
    </location>
</feature>
<feature type="region of interest" description="Disordered" evidence="9">
    <location>
        <begin position="113"/>
        <end position="163"/>
    </location>
</feature>
<evidence type="ECO:0000256" key="3">
    <source>
        <dbReference type="ARBA" id="ARBA00022679"/>
    </source>
</evidence>
<dbReference type="PIRSF" id="PIRSF037006">
    <property type="entry name" value="Wax_synthase"/>
    <property type="match status" value="1"/>
</dbReference>
<evidence type="ECO:0000313" key="13">
    <source>
        <dbReference type="Proteomes" id="UP000035740"/>
    </source>
</evidence>
<evidence type="ECO:0000256" key="10">
    <source>
        <dbReference type="SAM" id="Phobius"/>
    </source>
</evidence>
<feature type="transmembrane region" description="Helical" evidence="10">
    <location>
        <begin position="12"/>
        <end position="30"/>
    </location>
</feature>
<feature type="transmembrane region" description="Helical" evidence="10">
    <location>
        <begin position="278"/>
        <end position="298"/>
    </location>
</feature>
<keyword evidence="13" id="KW-1185">Reference proteome</keyword>
<dbReference type="InterPro" id="IPR044851">
    <property type="entry name" value="Wax_synthase"/>
</dbReference>
<dbReference type="InterPro" id="IPR017088">
    <property type="entry name" value="Wax_synthase_Magnoliopsida"/>
</dbReference>
<dbReference type="GO" id="GO:0008374">
    <property type="term" value="F:O-acyltransferase activity"/>
    <property type="evidence" value="ECO:0007669"/>
    <property type="project" value="InterPro"/>
</dbReference>
<feature type="transmembrane region" description="Helical" evidence="10">
    <location>
        <begin position="196"/>
        <end position="215"/>
    </location>
</feature>
<protein>
    <recommendedName>
        <fullName evidence="11">Wax synthase domain-containing protein</fullName>
    </recommendedName>
</protein>
<feature type="compositionally biased region" description="Polar residues" evidence="9">
    <location>
        <begin position="118"/>
        <end position="138"/>
    </location>
</feature>
<dbReference type="GO" id="GO:0016020">
    <property type="term" value="C:membrane"/>
    <property type="evidence" value="ECO:0007669"/>
    <property type="project" value="UniProtKB-SubCell"/>
</dbReference>
<keyword evidence="5 10" id="KW-1133">Transmembrane helix</keyword>
<dbReference type="GO" id="GO:0006629">
    <property type="term" value="P:lipid metabolic process"/>
    <property type="evidence" value="ECO:0007669"/>
    <property type="project" value="UniProtKB-KW"/>
</dbReference>
<evidence type="ECO:0000256" key="5">
    <source>
        <dbReference type="ARBA" id="ARBA00022989"/>
    </source>
</evidence>
<comment type="similarity">
    <text evidence="2">Belongs to the wax synthase family.</text>
</comment>
<feature type="transmembrane region" description="Helical" evidence="10">
    <location>
        <begin position="62"/>
        <end position="84"/>
    </location>
</feature>
<dbReference type="Proteomes" id="UP000035740">
    <property type="component" value="Chromosome 8"/>
</dbReference>
<keyword evidence="4 10" id="KW-0812">Transmembrane</keyword>
<accession>A0A0J8BRT2</accession>
<dbReference type="Gramene" id="KMT04215">
    <property type="protein sequence ID" value="KMT04215"/>
    <property type="gene ID" value="BVRB_8g185100"/>
</dbReference>
<comment type="subcellular location">
    <subcellularLocation>
        <location evidence="1">Membrane</location>
        <topology evidence="1">Multi-pass membrane protein</topology>
    </subcellularLocation>
</comment>
<keyword evidence="7 10" id="KW-0472">Membrane</keyword>
<keyword evidence="3" id="KW-0808">Transferase</keyword>
<dbReference type="OMA" id="FMWISSF"/>
<evidence type="ECO:0000256" key="1">
    <source>
        <dbReference type="ARBA" id="ARBA00004141"/>
    </source>
</evidence>
<proteinExistence type="inferred from homology"/>
<evidence type="ECO:0000313" key="12">
    <source>
        <dbReference type="EMBL" id="KMT04215.1"/>
    </source>
</evidence>
<evidence type="ECO:0000256" key="6">
    <source>
        <dbReference type="ARBA" id="ARBA00023098"/>
    </source>
</evidence>
<gene>
    <name evidence="12" type="ORF">BVRB_8g185100</name>
</gene>
<dbReference type="EMBL" id="KQ090157">
    <property type="protein sequence ID" value="KMT04215.1"/>
    <property type="molecule type" value="Genomic_DNA"/>
</dbReference>
<reference evidence="12 13" key="1">
    <citation type="journal article" date="2014" name="Nature">
        <title>The genome of the recently domesticated crop plant sugar beet (Beta vulgaris).</title>
        <authorList>
            <person name="Dohm J.C."/>
            <person name="Minoche A.E."/>
            <person name="Holtgrawe D."/>
            <person name="Capella-Gutierrez S."/>
            <person name="Zakrzewski F."/>
            <person name="Tafer H."/>
            <person name="Rupp O."/>
            <person name="Sorensen T.R."/>
            <person name="Stracke R."/>
            <person name="Reinhardt R."/>
            <person name="Goesmann A."/>
            <person name="Kraft T."/>
            <person name="Schulz B."/>
            <person name="Stadler P.F."/>
            <person name="Schmidt T."/>
            <person name="Gabaldon T."/>
            <person name="Lehrach H."/>
            <person name="Weisshaar B."/>
            <person name="Himmelbauer H."/>
        </authorList>
    </citation>
    <scope>NUCLEOTIDE SEQUENCE [LARGE SCALE GENOMIC DNA]</scope>
    <source>
        <tissue evidence="12">Taproot</tissue>
    </source>
</reference>
<feature type="transmembrane region" description="Helical" evidence="10">
    <location>
        <begin position="340"/>
        <end position="359"/>
    </location>
</feature>
<feature type="transmembrane region" description="Helical" evidence="10">
    <location>
        <begin position="310"/>
        <end position="328"/>
    </location>
</feature>
<sequence length="388" mass="44676">MVELAQDELKNLGKVWLSIFVSFSYSYVIGKITQKGFTRLVAILPVISLFLILPLNLTSIHFCGLTAFFISWLANFKLLLFAFGKPPLCFNPPISFPLFLLVACLPIKIQHHPPPKNSPNQENNQNPDQKSQKNSYPHNKNSQLQQNNQNPDQKPQNKSHPSPQKSLWNYLIKFILLSLIIKIYDYSDQIHPKILWLIYFFHIYFALEIVLAILAKSANFFLGLELEPQFNEPLLSTSLQDFWGKRWNLMVTSILRPTVYLPTLDLFNKIVGRKTASLLAIIATFIVSAIMHELIFYYIGREFPTFEVTWFFLLHGFCLCVEISIKKYGRERKWWVPPRWLSGFATASFVIVTGFWLFLPPLLKAGLDSRGLGEYAVAGAFVKRVLDL</sequence>
<feature type="transmembrane region" description="Helical" evidence="10">
    <location>
        <begin position="167"/>
        <end position="184"/>
    </location>
</feature>
<dbReference type="PANTHER" id="PTHR31595:SF77">
    <property type="entry name" value="ACYL-COA--STEROL O-ACYLTRANSFERASE 1-LIKE"/>
    <property type="match status" value="1"/>
</dbReference>
<dbReference type="InterPro" id="IPR032805">
    <property type="entry name" value="Wax_synthase_dom"/>
</dbReference>
<evidence type="ECO:0000256" key="4">
    <source>
        <dbReference type="ARBA" id="ARBA00022692"/>
    </source>
</evidence>
<dbReference type="AlphaFoldDB" id="A0A0J8BRT2"/>
<feature type="transmembrane region" description="Helical" evidence="10">
    <location>
        <begin position="36"/>
        <end position="55"/>
    </location>
</feature>
<evidence type="ECO:0000256" key="7">
    <source>
        <dbReference type="ARBA" id="ARBA00023136"/>
    </source>
</evidence>
<keyword evidence="6" id="KW-0443">Lipid metabolism</keyword>